<sequence length="433" mass="51028">MNKIYDFETGVQLWQHCNFNCSFCVGAQSDVPKDWSMYNEKLIKLEEFFNSTGKWNISFLGGEPLINPKLIDLCKRLMTKGHGINLITNGSILFSDVFTKDELKEVNYITLSYHPIHEENSYYNNIFINNIKFLVKHKINSEIVYVAAPDRLNRIEKIKAYFESLGSKFRLMALQGEHGGKNYPYSYKQDELEMLCDNTDYLGSLYLLKHGHYTPTFKKCRSGYNRFNMFLSDGKITPCEQLNNIELFNFLKDDISDFKHRIYNEPKECLSKKCVCSFYMEQEEFMRNYDMDNKSNFKMWEKLCISSNEVIQYWEKNEYYFTEKIKKKIRGSNIFLWGAGIHTDKLLTLLKNEKFNMKNIKGIIDSNPHKDGMKIFDIPVLYKENFFNNINDCSDIIISSRAFESEIYNEIKSKVSYGINIVRLYDTNEIVPL</sequence>
<accession>A0A7Y0EFF4</accession>
<name>A0A7Y0EFF4_9CLOT</name>
<dbReference type="AlphaFoldDB" id="A0A7Y0EFF4"/>
<dbReference type="Pfam" id="PF04055">
    <property type="entry name" value="Radical_SAM"/>
    <property type="match status" value="1"/>
</dbReference>
<protein>
    <submittedName>
        <fullName evidence="6">Radical SAM protein</fullName>
    </submittedName>
</protein>
<evidence type="ECO:0000313" key="7">
    <source>
        <dbReference type="Proteomes" id="UP000537131"/>
    </source>
</evidence>
<gene>
    <name evidence="6" type="ORF">HBE96_01930</name>
</gene>
<dbReference type="RefSeq" id="WP_169296083.1">
    <property type="nucleotide sequence ID" value="NZ_JABBNI010000004.1"/>
</dbReference>
<reference evidence="6 7" key="2">
    <citation type="submission" date="2020-06" db="EMBL/GenBank/DDBJ databases">
        <title>Complete Genome Sequence of Clostridium muelleri sp. nov. P21T, an Acid-Alcohol Producing Acetogen Isolated from Old Hay.</title>
        <authorList>
            <person name="Duncan K.E."/>
            <person name="Tanner R.S."/>
        </authorList>
    </citation>
    <scope>NUCLEOTIDE SEQUENCE [LARGE SCALE GENOMIC DNA]</scope>
    <source>
        <strain evidence="6 7">P21</strain>
    </source>
</reference>
<dbReference type="InterPro" id="IPR007197">
    <property type="entry name" value="rSAM"/>
</dbReference>
<dbReference type="PANTHER" id="PTHR11228">
    <property type="entry name" value="RADICAL SAM DOMAIN PROTEIN"/>
    <property type="match status" value="1"/>
</dbReference>
<dbReference type="SUPFAM" id="SSF53335">
    <property type="entry name" value="S-adenosyl-L-methionine-dependent methyltransferases"/>
    <property type="match status" value="1"/>
</dbReference>
<dbReference type="GO" id="GO:0003824">
    <property type="term" value="F:catalytic activity"/>
    <property type="evidence" value="ECO:0007669"/>
    <property type="project" value="InterPro"/>
</dbReference>
<evidence type="ECO:0000259" key="5">
    <source>
        <dbReference type="Pfam" id="PF04055"/>
    </source>
</evidence>
<comment type="caution">
    <text evidence="6">The sequence shown here is derived from an EMBL/GenBank/DDBJ whole genome shotgun (WGS) entry which is preliminary data.</text>
</comment>
<evidence type="ECO:0000313" key="6">
    <source>
        <dbReference type="EMBL" id="NMM61480.1"/>
    </source>
</evidence>
<dbReference type="SFLD" id="SFLDG01067">
    <property type="entry name" value="SPASM/twitch_domain_containing"/>
    <property type="match status" value="1"/>
</dbReference>
<dbReference type="GO" id="GO:0046872">
    <property type="term" value="F:metal ion binding"/>
    <property type="evidence" value="ECO:0007669"/>
    <property type="project" value="UniProtKB-KW"/>
</dbReference>
<keyword evidence="2" id="KW-0479">Metal-binding</keyword>
<proteinExistence type="predicted"/>
<keyword evidence="3" id="KW-0408">Iron</keyword>
<dbReference type="InterPro" id="IPR013785">
    <property type="entry name" value="Aldolase_TIM"/>
</dbReference>
<dbReference type="InterPro" id="IPR029063">
    <property type="entry name" value="SAM-dependent_MTases_sf"/>
</dbReference>
<keyword evidence="1" id="KW-0949">S-adenosyl-L-methionine</keyword>
<dbReference type="PANTHER" id="PTHR11228:SF7">
    <property type="entry name" value="PQQA PEPTIDE CYCLASE"/>
    <property type="match status" value="1"/>
</dbReference>
<organism evidence="6 7">
    <name type="scientific">Clostridium muellerianum</name>
    <dbReference type="NCBI Taxonomy" id="2716538"/>
    <lineage>
        <taxon>Bacteria</taxon>
        <taxon>Bacillati</taxon>
        <taxon>Bacillota</taxon>
        <taxon>Clostridia</taxon>
        <taxon>Eubacteriales</taxon>
        <taxon>Clostridiaceae</taxon>
        <taxon>Clostridium</taxon>
    </lineage>
</organism>
<dbReference type="CDD" id="cd01335">
    <property type="entry name" value="Radical_SAM"/>
    <property type="match status" value="1"/>
</dbReference>
<evidence type="ECO:0000256" key="3">
    <source>
        <dbReference type="ARBA" id="ARBA00023004"/>
    </source>
</evidence>
<evidence type="ECO:0000256" key="1">
    <source>
        <dbReference type="ARBA" id="ARBA00022691"/>
    </source>
</evidence>
<dbReference type="SUPFAM" id="SSF102114">
    <property type="entry name" value="Radical SAM enzymes"/>
    <property type="match status" value="1"/>
</dbReference>
<dbReference type="Gene3D" id="3.40.50.720">
    <property type="entry name" value="NAD(P)-binding Rossmann-like Domain"/>
    <property type="match status" value="1"/>
</dbReference>
<dbReference type="Gene3D" id="3.20.20.70">
    <property type="entry name" value="Aldolase class I"/>
    <property type="match status" value="1"/>
</dbReference>
<dbReference type="EMBL" id="JABBNI010000004">
    <property type="protein sequence ID" value="NMM61480.1"/>
    <property type="molecule type" value="Genomic_DNA"/>
</dbReference>
<keyword evidence="4" id="KW-0411">Iron-sulfur</keyword>
<dbReference type="InterPro" id="IPR050377">
    <property type="entry name" value="Radical_SAM_PqqE_MftC-like"/>
</dbReference>
<evidence type="ECO:0000256" key="4">
    <source>
        <dbReference type="ARBA" id="ARBA00023014"/>
    </source>
</evidence>
<feature type="domain" description="Radical SAM core" evidence="5">
    <location>
        <begin position="14"/>
        <end position="127"/>
    </location>
</feature>
<dbReference type="InterPro" id="IPR058240">
    <property type="entry name" value="rSAM_sf"/>
</dbReference>
<evidence type="ECO:0000256" key="2">
    <source>
        <dbReference type="ARBA" id="ARBA00022723"/>
    </source>
</evidence>
<reference evidence="6 7" key="1">
    <citation type="submission" date="2020-04" db="EMBL/GenBank/DDBJ databases">
        <authorList>
            <person name="Doyle D.A."/>
        </authorList>
    </citation>
    <scope>NUCLEOTIDE SEQUENCE [LARGE SCALE GENOMIC DNA]</scope>
    <source>
        <strain evidence="6 7">P21</strain>
    </source>
</reference>
<dbReference type="Proteomes" id="UP000537131">
    <property type="component" value="Unassembled WGS sequence"/>
</dbReference>
<keyword evidence="7" id="KW-1185">Reference proteome</keyword>
<dbReference type="SFLD" id="SFLDS00029">
    <property type="entry name" value="Radical_SAM"/>
    <property type="match status" value="1"/>
</dbReference>
<dbReference type="GO" id="GO:0051536">
    <property type="term" value="F:iron-sulfur cluster binding"/>
    <property type="evidence" value="ECO:0007669"/>
    <property type="project" value="UniProtKB-KW"/>
</dbReference>